<dbReference type="Gene3D" id="1.20.1260.10">
    <property type="match status" value="1"/>
</dbReference>
<dbReference type="EMBL" id="JABZQH010000349">
    <property type="protein sequence ID" value="MBF1352955.1"/>
    <property type="molecule type" value="Genomic_DNA"/>
</dbReference>
<comment type="similarity">
    <text evidence="1 2">Belongs to the Dps family.</text>
</comment>
<accession>A0A2S0L500</accession>
<dbReference type="GeneID" id="78391747"/>
<gene>
    <name evidence="4" type="ORF">C5Q96_05660</name>
    <name evidence="5" type="ORF">HXM71_07595</name>
</gene>
<dbReference type="InterPro" id="IPR002177">
    <property type="entry name" value="DPS_DNA-bd"/>
</dbReference>
<dbReference type="Proteomes" id="UP000722050">
    <property type="component" value="Unassembled WGS sequence"/>
</dbReference>
<protein>
    <submittedName>
        <fullName evidence="4">DNA starvation/stationary phase protection protein</fullName>
    </submittedName>
</protein>
<dbReference type="InterPro" id="IPR023188">
    <property type="entry name" value="DPS_DNA-bd_CS"/>
</dbReference>
<reference evidence="4" key="1">
    <citation type="submission" date="2018-02" db="EMBL/GenBank/DDBJ databases">
        <authorList>
            <person name="Cohen D.B."/>
            <person name="Kent A.D."/>
        </authorList>
    </citation>
    <scope>NUCLEOTIDE SEQUENCE [LARGE SCALE GENOMIC DNA]</scope>
    <source>
        <strain evidence="4">CCUG 47132</strain>
    </source>
</reference>
<dbReference type="KEGG" id="mdv:C5Q96_05660"/>
<dbReference type="InterPro" id="IPR009078">
    <property type="entry name" value="Ferritin-like_SF"/>
</dbReference>
<evidence type="ECO:0000313" key="4">
    <source>
        <dbReference type="EMBL" id="AVM48360.1"/>
    </source>
</evidence>
<sequence length="143" mass="16746">MLERDFNNYIANLGVMIFKLHNIHWNVEGSQFVAVHEFTESLYDEIFEYYDAVAEHLKIYSASPDVKMSDYLKNASIKEIDAKKFEIKESLGIVKEDLEELRKQATGLRNACDNEGWFSGVTMFEDQVNYYNKQIWFIRALLG</sequence>
<evidence type="ECO:0000259" key="3">
    <source>
        <dbReference type="Pfam" id="PF00210"/>
    </source>
</evidence>
<dbReference type="Proteomes" id="UP000237883">
    <property type="component" value="Chromosome"/>
</dbReference>
<dbReference type="PANTHER" id="PTHR42932">
    <property type="entry name" value="GENERAL STRESS PROTEIN 20U"/>
    <property type="match status" value="1"/>
</dbReference>
<dbReference type="PROSITE" id="PS00818">
    <property type="entry name" value="DPS_1"/>
    <property type="match status" value="1"/>
</dbReference>
<dbReference type="GO" id="GO:0016722">
    <property type="term" value="F:oxidoreductase activity, acting on metal ions"/>
    <property type="evidence" value="ECO:0007669"/>
    <property type="project" value="InterPro"/>
</dbReference>
<keyword evidence="6" id="KW-1185">Reference proteome</keyword>
<feature type="domain" description="Ferritin/DPS" evidence="3">
    <location>
        <begin position="7"/>
        <end position="142"/>
    </location>
</feature>
<dbReference type="AlphaFoldDB" id="A0A2S0L500"/>
<evidence type="ECO:0000256" key="2">
    <source>
        <dbReference type="RuleBase" id="RU003875"/>
    </source>
</evidence>
<dbReference type="InterPro" id="IPR008331">
    <property type="entry name" value="Ferritin_DPS_dom"/>
</dbReference>
<reference evidence="6" key="2">
    <citation type="submission" date="2018-02" db="EMBL/GenBank/DDBJ databases">
        <authorList>
            <person name="Holder M.E."/>
            <person name="Ajami N.J."/>
            <person name="Petrosino J.F."/>
        </authorList>
    </citation>
    <scope>NUCLEOTIDE SEQUENCE [LARGE SCALE GENOMIC DNA]</scope>
    <source>
        <strain evidence="6">CCUG 47132</strain>
    </source>
</reference>
<evidence type="ECO:0000256" key="1">
    <source>
        <dbReference type="ARBA" id="ARBA00009497"/>
    </source>
</evidence>
<reference evidence="5" key="3">
    <citation type="submission" date="2020-04" db="EMBL/GenBank/DDBJ databases">
        <title>Deep metagenomics examines the oral microbiome during advanced dental caries in children, revealing novel taxa and co-occurrences with host molecules.</title>
        <authorList>
            <person name="Baker J.L."/>
            <person name="Morton J.T."/>
            <person name="Dinis M."/>
            <person name="Alvarez R."/>
            <person name="Tran N.C."/>
            <person name="Knight R."/>
            <person name="Edlund A."/>
        </authorList>
    </citation>
    <scope>NUCLEOTIDE SEQUENCE</scope>
    <source>
        <strain evidence="5">JCVI_24_bin.8</strain>
    </source>
</reference>
<dbReference type="GO" id="GO:0008199">
    <property type="term" value="F:ferric iron binding"/>
    <property type="evidence" value="ECO:0007669"/>
    <property type="project" value="InterPro"/>
</dbReference>
<proteinExistence type="inferred from homology"/>
<dbReference type="SUPFAM" id="SSF47240">
    <property type="entry name" value="Ferritin-like"/>
    <property type="match status" value="1"/>
</dbReference>
<dbReference type="PANTHER" id="PTHR42932:SF1">
    <property type="entry name" value="GENERAL STRESS PROTEIN 20U"/>
    <property type="match status" value="1"/>
</dbReference>
<dbReference type="EMBL" id="CP027228">
    <property type="protein sequence ID" value="AVM48360.1"/>
    <property type="molecule type" value="Genomic_DNA"/>
</dbReference>
<dbReference type="OrthoDB" id="9797023at2"/>
<organism evidence="4 6">
    <name type="scientific">Mogibacterium diversum</name>
    <dbReference type="NCBI Taxonomy" id="114527"/>
    <lineage>
        <taxon>Bacteria</taxon>
        <taxon>Bacillati</taxon>
        <taxon>Bacillota</taxon>
        <taxon>Clostridia</taxon>
        <taxon>Peptostreptococcales</taxon>
        <taxon>Anaerovoracaceae</taxon>
        <taxon>Mogibacterium</taxon>
    </lineage>
</organism>
<dbReference type="InterPro" id="IPR012347">
    <property type="entry name" value="Ferritin-like"/>
</dbReference>
<dbReference type="Pfam" id="PF00210">
    <property type="entry name" value="Ferritin"/>
    <property type="match status" value="1"/>
</dbReference>
<dbReference type="PIRSF" id="PIRSF005900">
    <property type="entry name" value="Dps"/>
    <property type="match status" value="1"/>
</dbReference>
<evidence type="ECO:0000313" key="5">
    <source>
        <dbReference type="EMBL" id="MBF1352955.1"/>
    </source>
</evidence>
<name>A0A2S0L500_9FIRM</name>
<dbReference type="PRINTS" id="PR01346">
    <property type="entry name" value="HELNAPAPROT"/>
</dbReference>
<dbReference type="CDD" id="cd01043">
    <property type="entry name" value="DPS"/>
    <property type="match status" value="1"/>
</dbReference>
<dbReference type="RefSeq" id="WP_106057433.1">
    <property type="nucleotide sequence ID" value="NZ_CP027228.1"/>
</dbReference>
<evidence type="ECO:0000313" key="6">
    <source>
        <dbReference type="Proteomes" id="UP000237883"/>
    </source>
</evidence>